<dbReference type="CDD" id="cd00118">
    <property type="entry name" value="LysM"/>
    <property type="match status" value="1"/>
</dbReference>
<gene>
    <name evidence="5" type="ORF">INR99_09705</name>
</gene>
<sequence>MNVLSSLGEPFRGQIEIVGVNAGEGDSLLVKLGSPEAHENAQLPYPGSMGLRFNVEKRKNGRYVVLVNSAQAVTEPFVDLIVELYWDGGNVKREFTALIDPPNYRAPAGATQTEPSYQTDVLPGVRSSGKVKRGKAKPAAEVAEQAAEAPQRASKPAAEPAVASGEGYTVKNGDTLSSIARRVQPEGVSLDQVLLALYRANPQAFEANNMNRLKRGKILNVPGAEEMKAVSAAEARSEIKVHTSNWQAYRAKLGEVAAKTPAVEAAPSASTGKITPKMEDKGATVPDAHKSELKLSKSDAKGSGAKDAKVKALEDEAVAKQKSLDDANKRVKELNKNVKDMEQYLSTKSKASVASAASAPAPAVVAAASLPASAVASAVAVASDASAVAVASMASVASEAASAPAPKPKRKPVPMPEPVEEPGIVDMLMENIVPVGGVLLALLAGAGGLIFMRRRQQRAPVFEDSIITGSDLKANTVLGSTGGGLISTQPTENSFLTDFSRQGLGTIDTDEVDPIAEADVYMAYGRYPQAEEILKDALAKDPQRAEIRLKLLEIYSANKDRAQFDVLAKELHEQTGGAGPLWDEAAKMGRAMSPDNSLYGAVAAVAAAGVAAVVADNVLAAPAAVEPAPAPLDPVVPPVAADVPAALEMPSADAADLDFSLDLPEPAELAAGLDLDVADALPDDGVMALDLPIDVAAAPAGDDLAMDFGELPELDMGEELSALDLDLGSAAAAPADLELPELAAESADAGLGLDFDFNLDAAAPVEAIEAVSTELGEETLSGFDLNFASDTDPATELDLASDDPVQTKIDLARAYIDMGDVEGAREILQEAMQEGNAEQKSVAQGMLSGI</sequence>
<dbReference type="InterPro" id="IPR020011">
    <property type="entry name" value="FimV_C"/>
</dbReference>
<keyword evidence="1" id="KW-0175">Coiled coil</keyword>
<dbReference type="InterPro" id="IPR057840">
    <property type="entry name" value="FimV_N"/>
</dbReference>
<dbReference type="Proteomes" id="UP000604481">
    <property type="component" value="Unassembled WGS sequence"/>
</dbReference>
<dbReference type="AlphaFoldDB" id="A0A8J7K8K0"/>
<evidence type="ECO:0000313" key="6">
    <source>
        <dbReference type="Proteomes" id="UP000604481"/>
    </source>
</evidence>
<protein>
    <submittedName>
        <fullName evidence="5">FimV family protein</fullName>
    </submittedName>
</protein>
<keyword evidence="3" id="KW-0812">Transmembrane</keyword>
<comment type="caution">
    <text evidence="5">The sequence shown here is derived from an EMBL/GenBank/DDBJ whole genome shotgun (WGS) entry which is preliminary data.</text>
</comment>
<dbReference type="NCBIfam" id="TIGR03505">
    <property type="entry name" value="FimV_core"/>
    <property type="match status" value="1"/>
</dbReference>
<keyword evidence="6" id="KW-1185">Reference proteome</keyword>
<dbReference type="Gene3D" id="1.20.58.2200">
    <property type="match status" value="1"/>
</dbReference>
<evidence type="ECO:0000256" key="2">
    <source>
        <dbReference type="SAM" id="MobiDB-lite"/>
    </source>
</evidence>
<evidence type="ECO:0000313" key="5">
    <source>
        <dbReference type="EMBL" id="MBE9609628.1"/>
    </source>
</evidence>
<dbReference type="InterPro" id="IPR011990">
    <property type="entry name" value="TPR-like_helical_dom_sf"/>
</dbReference>
<keyword evidence="3" id="KW-0472">Membrane</keyword>
<feature type="compositionally biased region" description="Polar residues" evidence="2">
    <location>
        <begin position="110"/>
        <end position="119"/>
    </location>
</feature>
<accession>A0A8J7K8K0</accession>
<feature type="domain" description="LysM" evidence="4">
    <location>
        <begin position="166"/>
        <end position="221"/>
    </location>
</feature>
<feature type="coiled-coil region" evidence="1">
    <location>
        <begin position="310"/>
        <end position="344"/>
    </location>
</feature>
<name>A0A8J7K8K0_9NEIS</name>
<feature type="transmembrane region" description="Helical" evidence="3">
    <location>
        <begin position="432"/>
        <end position="452"/>
    </location>
</feature>
<dbReference type="Pfam" id="PF14559">
    <property type="entry name" value="TPR_19"/>
    <property type="match status" value="1"/>
</dbReference>
<proteinExistence type="predicted"/>
<dbReference type="InterPro" id="IPR036779">
    <property type="entry name" value="LysM_dom_sf"/>
</dbReference>
<dbReference type="InterPro" id="IPR038440">
    <property type="entry name" value="FimV_C_sf"/>
</dbReference>
<evidence type="ECO:0000256" key="1">
    <source>
        <dbReference type="SAM" id="Coils"/>
    </source>
</evidence>
<dbReference type="Pfam" id="PF25800">
    <property type="entry name" value="FimV_N"/>
    <property type="match status" value="1"/>
</dbReference>
<feature type="transmembrane region" description="Helical" evidence="3">
    <location>
        <begin position="597"/>
        <end position="615"/>
    </location>
</feature>
<evidence type="ECO:0000256" key="3">
    <source>
        <dbReference type="SAM" id="Phobius"/>
    </source>
</evidence>
<dbReference type="InterPro" id="IPR020012">
    <property type="entry name" value="LysM_FimV"/>
</dbReference>
<dbReference type="Gene3D" id="1.25.40.10">
    <property type="entry name" value="Tetratricopeptide repeat domain"/>
    <property type="match status" value="1"/>
</dbReference>
<feature type="region of interest" description="Disordered" evidence="2">
    <location>
        <begin position="264"/>
        <end position="310"/>
    </location>
</feature>
<dbReference type="Pfam" id="PF01476">
    <property type="entry name" value="LysM"/>
    <property type="match status" value="1"/>
</dbReference>
<organism evidence="5 6">
    <name type="scientific">Chitinilyticum piscinae</name>
    <dbReference type="NCBI Taxonomy" id="2866724"/>
    <lineage>
        <taxon>Bacteria</taxon>
        <taxon>Pseudomonadati</taxon>
        <taxon>Pseudomonadota</taxon>
        <taxon>Betaproteobacteria</taxon>
        <taxon>Neisseriales</taxon>
        <taxon>Chitinibacteraceae</taxon>
        <taxon>Chitinilyticum</taxon>
    </lineage>
</organism>
<feature type="compositionally biased region" description="Basic and acidic residues" evidence="2">
    <location>
        <begin position="276"/>
        <end position="310"/>
    </location>
</feature>
<feature type="compositionally biased region" description="Low complexity" evidence="2">
    <location>
        <begin position="137"/>
        <end position="153"/>
    </location>
</feature>
<dbReference type="InterPro" id="IPR018392">
    <property type="entry name" value="LysM"/>
</dbReference>
<feature type="region of interest" description="Disordered" evidence="2">
    <location>
        <begin position="399"/>
        <end position="418"/>
    </location>
</feature>
<evidence type="ECO:0000259" key="4">
    <source>
        <dbReference type="PROSITE" id="PS51782"/>
    </source>
</evidence>
<feature type="region of interest" description="Disordered" evidence="2">
    <location>
        <begin position="102"/>
        <end position="167"/>
    </location>
</feature>
<dbReference type="EMBL" id="JADFUA010000005">
    <property type="protein sequence ID" value="MBE9609628.1"/>
    <property type="molecule type" value="Genomic_DNA"/>
</dbReference>
<dbReference type="PROSITE" id="PS51782">
    <property type="entry name" value="LYSM"/>
    <property type="match status" value="1"/>
</dbReference>
<keyword evidence="3" id="KW-1133">Transmembrane helix</keyword>
<dbReference type="Gene3D" id="3.10.350.10">
    <property type="entry name" value="LysM domain"/>
    <property type="match status" value="1"/>
</dbReference>
<dbReference type="NCBIfam" id="TIGR03504">
    <property type="entry name" value="FimV_Cterm"/>
    <property type="match status" value="1"/>
</dbReference>
<reference evidence="5 6" key="1">
    <citation type="submission" date="2020-10" db="EMBL/GenBank/DDBJ databases">
        <title>The genome sequence of Chitinilyticum litopenaei 4Y14.</title>
        <authorList>
            <person name="Liu Y."/>
        </authorList>
    </citation>
    <scope>NUCLEOTIDE SEQUENCE [LARGE SCALE GENOMIC DNA]</scope>
    <source>
        <strain evidence="5 6">4Y14</strain>
    </source>
</reference>